<dbReference type="EMBL" id="CP002582">
    <property type="protein sequence ID" value="ADZ82310.1"/>
    <property type="molecule type" value="Genomic_DNA"/>
</dbReference>
<dbReference type="Pfam" id="PF00528">
    <property type="entry name" value="BPD_transp_1"/>
    <property type="match status" value="1"/>
</dbReference>
<dbReference type="InterPro" id="IPR035906">
    <property type="entry name" value="MetI-like_sf"/>
</dbReference>
<accession>F2JM99</accession>
<feature type="transmembrane region" description="Helical" evidence="7">
    <location>
        <begin position="12"/>
        <end position="29"/>
    </location>
</feature>
<organism evidence="9 10">
    <name type="scientific">Cellulosilyticum lentocellum (strain ATCC 49066 / DSM 5427 / NCIMB 11756 / RHM5)</name>
    <name type="common">Clostridium lentocellum</name>
    <dbReference type="NCBI Taxonomy" id="642492"/>
    <lineage>
        <taxon>Bacteria</taxon>
        <taxon>Bacillati</taxon>
        <taxon>Bacillota</taxon>
        <taxon>Clostridia</taxon>
        <taxon>Lachnospirales</taxon>
        <taxon>Cellulosilyticaceae</taxon>
        <taxon>Cellulosilyticum</taxon>
    </lineage>
</organism>
<evidence type="ECO:0000256" key="4">
    <source>
        <dbReference type="ARBA" id="ARBA00022692"/>
    </source>
</evidence>
<dbReference type="PANTHER" id="PTHR43744:SF8">
    <property type="entry name" value="SN-GLYCEROL-3-PHOSPHATE TRANSPORT SYSTEM PERMEASE PROTEIN UGPE"/>
    <property type="match status" value="1"/>
</dbReference>
<evidence type="ECO:0000256" key="6">
    <source>
        <dbReference type="ARBA" id="ARBA00023136"/>
    </source>
</evidence>
<keyword evidence="3" id="KW-1003">Cell membrane</keyword>
<dbReference type="PROSITE" id="PS50928">
    <property type="entry name" value="ABC_TM1"/>
    <property type="match status" value="1"/>
</dbReference>
<feature type="transmembrane region" description="Helical" evidence="7">
    <location>
        <begin position="67"/>
        <end position="94"/>
    </location>
</feature>
<keyword evidence="5 7" id="KW-1133">Transmembrane helix</keyword>
<sequence length="275" mass="30439">MGKRIVVGLKYLLLSIWTVICLFPIYWLVCFSLKDNTEIFGENIAGLPRHWIFSNYQSAFMGGNVGIYLLNSVIVTGMTILLTIIVAVTASYALERMVWKLRKTAMTIFMIGIMIPIHAALLPVFYMMQTLHILNTAWSLIIPYVAFAMPVAIMIMTGFVAGIPRELEESASIDGASIYKIFISVILPLLKPAIATVSIFTFIQAWNELMFATVFISNNAKKTLTVGIQSMSGQFLTQWGPIGAALVVATIPTIMIYLLLNRQVQDSLVMGAVKG</sequence>
<gene>
    <name evidence="9" type="ordered locus">Clole_0574</name>
</gene>
<dbReference type="InterPro" id="IPR000515">
    <property type="entry name" value="MetI-like"/>
</dbReference>
<feature type="domain" description="ABC transmembrane type-1" evidence="8">
    <location>
        <begin position="69"/>
        <end position="260"/>
    </location>
</feature>
<dbReference type="eggNOG" id="COG0395">
    <property type="taxonomic scope" value="Bacteria"/>
</dbReference>
<dbReference type="AlphaFoldDB" id="F2JM99"/>
<dbReference type="GO" id="GO:0055085">
    <property type="term" value="P:transmembrane transport"/>
    <property type="evidence" value="ECO:0007669"/>
    <property type="project" value="InterPro"/>
</dbReference>
<keyword evidence="4 7" id="KW-0812">Transmembrane</keyword>
<evidence type="ECO:0000256" key="5">
    <source>
        <dbReference type="ARBA" id="ARBA00022989"/>
    </source>
</evidence>
<evidence type="ECO:0000313" key="10">
    <source>
        <dbReference type="Proteomes" id="UP000008467"/>
    </source>
</evidence>
<evidence type="ECO:0000256" key="2">
    <source>
        <dbReference type="ARBA" id="ARBA00022448"/>
    </source>
</evidence>
<dbReference type="SUPFAM" id="SSF161098">
    <property type="entry name" value="MetI-like"/>
    <property type="match status" value="1"/>
</dbReference>
<keyword evidence="6 7" id="KW-0472">Membrane</keyword>
<feature type="transmembrane region" description="Helical" evidence="7">
    <location>
        <begin position="239"/>
        <end position="260"/>
    </location>
</feature>
<dbReference type="CDD" id="cd06261">
    <property type="entry name" value="TM_PBP2"/>
    <property type="match status" value="1"/>
</dbReference>
<comment type="subcellular location">
    <subcellularLocation>
        <location evidence="1 7">Cell membrane</location>
        <topology evidence="1 7">Multi-pass membrane protein</topology>
    </subcellularLocation>
</comment>
<evidence type="ECO:0000256" key="1">
    <source>
        <dbReference type="ARBA" id="ARBA00004651"/>
    </source>
</evidence>
<dbReference type="Proteomes" id="UP000008467">
    <property type="component" value="Chromosome"/>
</dbReference>
<reference evidence="9 10" key="1">
    <citation type="journal article" date="2011" name="J. Bacteriol.">
        <title>Complete genome sequence of the cellulose-degrading bacterium Cellulosilyticum lentocellum.</title>
        <authorList>
            <consortium name="US DOE Joint Genome Institute"/>
            <person name="Miller D.A."/>
            <person name="Suen G."/>
            <person name="Bruce D."/>
            <person name="Copeland A."/>
            <person name="Cheng J.F."/>
            <person name="Detter C."/>
            <person name="Goodwin L.A."/>
            <person name="Han C.S."/>
            <person name="Hauser L.J."/>
            <person name="Land M.L."/>
            <person name="Lapidus A."/>
            <person name="Lucas S."/>
            <person name="Meincke L."/>
            <person name="Pitluck S."/>
            <person name="Tapia R."/>
            <person name="Teshima H."/>
            <person name="Woyke T."/>
            <person name="Fox B.G."/>
            <person name="Angert E.R."/>
            <person name="Currie C.R."/>
        </authorList>
    </citation>
    <scope>NUCLEOTIDE SEQUENCE [LARGE SCALE GENOMIC DNA]</scope>
    <source>
        <strain evidence="10">ATCC 49066 / DSM 5427 / NCIMB 11756 / RHM5</strain>
    </source>
</reference>
<dbReference type="HOGENOM" id="CLU_016047_1_2_9"/>
<name>F2JM99_CELLD</name>
<feature type="transmembrane region" description="Helical" evidence="7">
    <location>
        <begin position="106"/>
        <end position="128"/>
    </location>
</feature>
<keyword evidence="10" id="KW-1185">Reference proteome</keyword>
<dbReference type="PANTHER" id="PTHR43744">
    <property type="entry name" value="ABC TRANSPORTER PERMEASE PROTEIN MG189-RELATED-RELATED"/>
    <property type="match status" value="1"/>
</dbReference>
<feature type="transmembrane region" description="Helical" evidence="7">
    <location>
        <begin position="181"/>
        <end position="203"/>
    </location>
</feature>
<dbReference type="STRING" id="642492.Clole_0574"/>
<dbReference type="RefSeq" id="WP_013655611.1">
    <property type="nucleotide sequence ID" value="NC_015275.1"/>
</dbReference>
<comment type="similarity">
    <text evidence="7">Belongs to the binding-protein-dependent transport system permease family.</text>
</comment>
<evidence type="ECO:0000256" key="3">
    <source>
        <dbReference type="ARBA" id="ARBA00022475"/>
    </source>
</evidence>
<evidence type="ECO:0000313" key="9">
    <source>
        <dbReference type="EMBL" id="ADZ82310.1"/>
    </source>
</evidence>
<protein>
    <submittedName>
        <fullName evidence="9">ABC-type transporter, integral membrane subunit</fullName>
    </submittedName>
</protein>
<evidence type="ECO:0000256" key="7">
    <source>
        <dbReference type="RuleBase" id="RU363032"/>
    </source>
</evidence>
<evidence type="ECO:0000259" key="8">
    <source>
        <dbReference type="PROSITE" id="PS50928"/>
    </source>
</evidence>
<keyword evidence="2 7" id="KW-0813">Transport</keyword>
<dbReference type="GO" id="GO:0005886">
    <property type="term" value="C:plasma membrane"/>
    <property type="evidence" value="ECO:0007669"/>
    <property type="project" value="UniProtKB-SubCell"/>
</dbReference>
<dbReference type="Gene3D" id="1.10.3720.10">
    <property type="entry name" value="MetI-like"/>
    <property type="match status" value="1"/>
</dbReference>
<feature type="transmembrane region" description="Helical" evidence="7">
    <location>
        <begin position="140"/>
        <end position="161"/>
    </location>
</feature>
<dbReference type="KEGG" id="cle:Clole_0574"/>
<proteinExistence type="inferred from homology"/>